<name>A0A542YIN4_9MICO</name>
<evidence type="ECO:0000256" key="1">
    <source>
        <dbReference type="ARBA" id="ARBA00004162"/>
    </source>
</evidence>
<keyword evidence="3" id="KW-0813">Transport</keyword>
<evidence type="ECO:0000313" key="12">
    <source>
        <dbReference type="EMBL" id="TQL47948.1"/>
    </source>
</evidence>
<dbReference type="NCBIfam" id="TIGR00739">
    <property type="entry name" value="yajC"/>
    <property type="match status" value="1"/>
</dbReference>
<dbReference type="RefSeq" id="WP_141880145.1">
    <property type="nucleotide sequence ID" value="NZ_VFOM01000001.1"/>
</dbReference>
<feature type="region of interest" description="Disordered" evidence="10">
    <location>
        <begin position="91"/>
        <end position="128"/>
    </location>
</feature>
<feature type="compositionally biased region" description="Acidic residues" evidence="10">
    <location>
        <begin position="91"/>
        <end position="105"/>
    </location>
</feature>
<organism evidence="12 13">
    <name type="scientific">Homoserinimonas aerilata</name>
    <dbReference type="NCBI Taxonomy" id="1162970"/>
    <lineage>
        <taxon>Bacteria</taxon>
        <taxon>Bacillati</taxon>
        <taxon>Actinomycetota</taxon>
        <taxon>Actinomycetes</taxon>
        <taxon>Micrococcales</taxon>
        <taxon>Microbacteriaceae</taxon>
        <taxon>Homoserinimonas</taxon>
    </lineage>
</organism>
<sequence>MDPLLIVMVAVLALFIFFQFRNSKKRRAEQEKLQSKMVPGAEIMTQFGLYGTLLSIDEESNEALVETTPGTVLRVHRQTILKVVEDDAVEAEDTTDSVELDDDSEPAFGERVDKADSADDDGADKRDS</sequence>
<evidence type="ECO:0000256" key="3">
    <source>
        <dbReference type="ARBA" id="ARBA00022448"/>
    </source>
</evidence>
<evidence type="ECO:0000256" key="11">
    <source>
        <dbReference type="SAM" id="Phobius"/>
    </source>
</evidence>
<dbReference type="EMBL" id="VFOM01000001">
    <property type="protein sequence ID" value="TQL47948.1"/>
    <property type="molecule type" value="Genomic_DNA"/>
</dbReference>
<feature type="compositionally biased region" description="Basic and acidic residues" evidence="10">
    <location>
        <begin position="108"/>
        <end position="128"/>
    </location>
</feature>
<evidence type="ECO:0000256" key="10">
    <source>
        <dbReference type="SAM" id="MobiDB-lite"/>
    </source>
</evidence>
<evidence type="ECO:0000256" key="2">
    <source>
        <dbReference type="ARBA" id="ARBA00006742"/>
    </source>
</evidence>
<dbReference type="Pfam" id="PF02699">
    <property type="entry name" value="YajC"/>
    <property type="match status" value="1"/>
</dbReference>
<dbReference type="PANTHER" id="PTHR33909:SF1">
    <property type="entry name" value="SEC TRANSLOCON ACCESSORY COMPLEX SUBUNIT YAJC"/>
    <property type="match status" value="1"/>
</dbReference>
<evidence type="ECO:0000256" key="6">
    <source>
        <dbReference type="ARBA" id="ARBA00022927"/>
    </source>
</evidence>
<dbReference type="OrthoDB" id="3267178at2"/>
<protein>
    <submittedName>
        <fullName evidence="12">Preprotein translocase subunit YajC</fullName>
    </submittedName>
</protein>
<feature type="transmembrane region" description="Helical" evidence="11">
    <location>
        <begin position="6"/>
        <end position="22"/>
    </location>
</feature>
<evidence type="ECO:0000313" key="13">
    <source>
        <dbReference type="Proteomes" id="UP000317998"/>
    </source>
</evidence>
<dbReference type="GO" id="GO:0005886">
    <property type="term" value="C:plasma membrane"/>
    <property type="evidence" value="ECO:0007669"/>
    <property type="project" value="UniProtKB-SubCell"/>
</dbReference>
<evidence type="ECO:0000256" key="4">
    <source>
        <dbReference type="ARBA" id="ARBA00022475"/>
    </source>
</evidence>
<keyword evidence="9 11" id="KW-0472">Membrane</keyword>
<keyword evidence="7 11" id="KW-1133">Transmembrane helix</keyword>
<evidence type="ECO:0000256" key="5">
    <source>
        <dbReference type="ARBA" id="ARBA00022692"/>
    </source>
</evidence>
<evidence type="ECO:0000256" key="8">
    <source>
        <dbReference type="ARBA" id="ARBA00023010"/>
    </source>
</evidence>
<reference evidence="12 13" key="1">
    <citation type="submission" date="2019-06" db="EMBL/GenBank/DDBJ databases">
        <title>Sequencing the genomes of 1000 actinobacteria strains.</title>
        <authorList>
            <person name="Klenk H.-P."/>
        </authorList>
    </citation>
    <scope>NUCLEOTIDE SEQUENCE [LARGE SCALE GENOMIC DNA]</scope>
    <source>
        <strain evidence="12 13">DSM 26477</strain>
    </source>
</reference>
<evidence type="ECO:0000256" key="7">
    <source>
        <dbReference type="ARBA" id="ARBA00022989"/>
    </source>
</evidence>
<dbReference type="SMART" id="SM01323">
    <property type="entry name" value="YajC"/>
    <property type="match status" value="1"/>
</dbReference>
<keyword evidence="8" id="KW-0811">Translocation</keyword>
<dbReference type="InterPro" id="IPR003849">
    <property type="entry name" value="Preprotein_translocase_YajC"/>
</dbReference>
<proteinExistence type="inferred from homology"/>
<comment type="similarity">
    <text evidence="2">Belongs to the YajC family.</text>
</comment>
<keyword evidence="13" id="KW-1185">Reference proteome</keyword>
<accession>A0A542YIN4</accession>
<dbReference type="AlphaFoldDB" id="A0A542YIN4"/>
<keyword evidence="6" id="KW-0653">Protein transport</keyword>
<keyword evidence="4" id="KW-1003">Cell membrane</keyword>
<keyword evidence="5 11" id="KW-0812">Transmembrane</keyword>
<comment type="subcellular location">
    <subcellularLocation>
        <location evidence="1">Cell membrane</location>
        <topology evidence="1">Single-pass membrane protein</topology>
    </subcellularLocation>
</comment>
<gene>
    <name evidence="12" type="ORF">FB562_1027</name>
</gene>
<dbReference type="PANTHER" id="PTHR33909">
    <property type="entry name" value="SEC TRANSLOCON ACCESSORY COMPLEX SUBUNIT YAJC"/>
    <property type="match status" value="1"/>
</dbReference>
<dbReference type="Proteomes" id="UP000317998">
    <property type="component" value="Unassembled WGS sequence"/>
</dbReference>
<dbReference type="GO" id="GO:0015031">
    <property type="term" value="P:protein transport"/>
    <property type="evidence" value="ECO:0007669"/>
    <property type="project" value="UniProtKB-KW"/>
</dbReference>
<comment type="caution">
    <text evidence="12">The sequence shown here is derived from an EMBL/GenBank/DDBJ whole genome shotgun (WGS) entry which is preliminary data.</text>
</comment>
<evidence type="ECO:0000256" key="9">
    <source>
        <dbReference type="ARBA" id="ARBA00023136"/>
    </source>
</evidence>